<protein>
    <submittedName>
        <fullName evidence="1">Acyl carrier protein</fullName>
    </submittedName>
</protein>
<dbReference type="InterPro" id="IPR036736">
    <property type="entry name" value="ACP-like_sf"/>
</dbReference>
<evidence type="ECO:0000313" key="1">
    <source>
        <dbReference type="EMBL" id="MBW8190820.1"/>
    </source>
</evidence>
<name>A0ABS7EF14_9GAMM</name>
<dbReference type="Gene3D" id="1.10.1200.10">
    <property type="entry name" value="ACP-like"/>
    <property type="match status" value="1"/>
</dbReference>
<proteinExistence type="predicted"/>
<reference evidence="1" key="1">
    <citation type="submission" date="2021-07" db="EMBL/GenBank/DDBJ databases">
        <title>Neiella marina sp. nov., isolated from the intestinal content of sea cucumber Apostichopus japonicus.</title>
        <authorList>
            <person name="Bai X."/>
        </authorList>
    </citation>
    <scope>NUCLEOTIDE SEQUENCE</scope>
    <source>
        <strain evidence="1">126</strain>
    </source>
</reference>
<dbReference type="EMBL" id="JAHZSS010000006">
    <property type="protein sequence ID" value="MBW8190820.1"/>
    <property type="molecule type" value="Genomic_DNA"/>
</dbReference>
<dbReference type="SUPFAM" id="SSF47336">
    <property type="entry name" value="ACP-like"/>
    <property type="match status" value="1"/>
</dbReference>
<keyword evidence="2" id="KW-1185">Reference proteome</keyword>
<dbReference type="RefSeq" id="WP_220103500.1">
    <property type="nucleotide sequence ID" value="NZ_JAHZSS010000006.1"/>
</dbReference>
<evidence type="ECO:0000313" key="2">
    <source>
        <dbReference type="Proteomes" id="UP001166251"/>
    </source>
</evidence>
<comment type="caution">
    <text evidence="1">The sequence shown here is derived from an EMBL/GenBank/DDBJ whole genome shotgun (WGS) entry which is preliminary data.</text>
</comment>
<organism evidence="1 2">
    <name type="scientific">Neiella holothuriorum</name>
    <dbReference type="NCBI Taxonomy" id="2870530"/>
    <lineage>
        <taxon>Bacteria</taxon>
        <taxon>Pseudomonadati</taxon>
        <taxon>Pseudomonadota</taxon>
        <taxon>Gammaproteobacteria</taxon>
        <taxon>Alteromonadales</taxon>
        <taxon>Echinimonadaceae</taxon>
        <taxon>Neiella</taxon>
    </lineage>
</organism>
<gene>
    <name evidence="1" type="ORF">K0504_07215</name>
</gene>
<accession>A0ABS7EF14</accession>
<dbReference type="Proteomes" id="UP001166251">
    <property type="component" value="Unassembled WGS sequence"/>
</dbReference>
<sequence length="73" mass="8391">MSLLQTIFEETFKISYEEANQDLAMQDVANWDSLTHMDLISAIEDKLAIRLSSDEIADMTSFDAIKRIVNEHQ</sequence>